<name>A0A0P1BQG5_9BASI</name>
<feature type="region of interest" description="Disordered" evidence="2">
    <location>
        <begin position="374"/>
        <end position="404"/>
    </location>
</feature>
<feature type="compositionally biased region" description="Polar residues" evidence="2">
    <location>
        <begin position="324"/>
        <end position="338"/>
    </location>
</feature>
<dbReference type="InterPro" id="IPR004000">
    <property type="entry name" value="Actin"/>
</dbReference>
<protein>
    <submittedName>
        <fullName evidence="3">Actin and related proteins</fullName>
    </submittedName>
</protein>
<feature type="region of interest" description="Disordered" evidence="2">
    <location>
        <begin position="502"/>
        <end position="549"/>
    </location>
</feature>
<dbReference type="Pfam" id="PF00022">
    <property type="entry name" value="Actin"/>
    <property type="match status" value="1"/>
</dbReference>
<evidence type="ECO:0000313" key="4">
    <source>
        <dbReference type="Proteomes" id="UP000054845"/>
    </source>
</evidence>
<dbReference type="CDD" id="cd10207">
    <property type="entry name" value="ASKHA_NBD_Arp10"/>
    <property type="match status" value="1"/>
</dbReference>
<comment type="similarity">
    <text evidence="1">Belongs to the actin family.</text>
</comment>
<accession>A0A0P1BQG5</accession>
<evidence type="ECO:0000256" key="2">
    <source>
        <dbReference type="SAM" id="MobiDB-lite"/>
    </source>
</evidence>
<keyword evidence="4" id="KW-1185">Reference proteome</keyword>
<dbReference type="AlphaFoldDB" id="A0A0P1BQG5"/>
<dbReference type="OrthoDB" id="337660at2759"/>
<feature type="compositionally biased region" description="Basic and acidic residues" evidence="2">
    <location>
        <begin position="531"/>
        <end position="549"/>
    </location>
</feature>
<dbReference type="PANTHER" id="PTHR11937">
    <property type="entry name" value="ACTIN"/>
    <property type="match status" value="1"/>
</dbReference>
<dbReference type="SUPFAM" id="SSF53067">
    <property type="entry name" value="Actin-like ATPase domain"/>
    <property type="match status" value="2"/>
</dbReference>
<dbReference type="Gene3D" id="3.30.420.40">
    <property type="match status" value="2"/>
</dbReference>
<dbReference type="InterPro" id="IPR043129">
    <property type="entry name" value="ATPase_NBD"/>
</dbReference>
<proteinExistence type="inferred from homology"/>
<dbReference type="EMBL" id="CCYA01000270">
    <property type="protein sequence ID" value="CEH18326.1"/>
    <property type="molecule type" value="Genomic_DNA"/>
</dbReference>
<evidence type="ECO:0000313" key="3">
    <source>
        <dbReference type="EMBL" id="CEH18326.1"/>
    </source>
</evidence>
<dbReference type="Proteomes" id="UP000054845">
    <property type="component" value="Unassembled WGS sequence"/>
</dbReference>
<feature type="compositionally biased region" description="Low complexity" evidence="2">
    <location>
        <begin position="314"/>
        <end position="323"/>
    </location>
</feature>
<feature type="compositionally biased region" description="Polar residues" evidence="2">
    <location>
        <begin position="53"/>
        <end position="66"/>
    </location>
</feature>
<dbReference type="SMART" id="SM00268">
    <property type="entry name" value="ACTIN"/>
    <property type="match status" value="1"/>
</dbReference>
<dbReference type="STRING" id="401625.A0A0P1BQG5"/>
<evidence type="ECO:0000256" key="1">
    <source>
        <dbReference type="RuleBase" id="RU000487"/>
    </source>
</evidence>
<feature type="compositionally biased region" description="Low complexity" evidence="2">
    <location>
        <begin position="389"/>
        <end position="404"/>
    </location>
</feature>
<organism evidence="3 4">
    <name type="scientific">Ceraceosorus bombacis</name>
    <dbReference type="NCBI Taxonomy" id="401625"/>
    <lineage>
        <taxon>Eukaryota</taxon>
        <taxon>Fungi</taxon>
        <taxon>Dikarya</taxon>
        <taxon>Basidiomycota</taxon>
        <taxon>Ustilaginomycotina</taxon>
        <taxon>Exobasidiomycetes</taxon>
        <taxon>Ceraceosorales</taxon>
        <taxon>Ceraceosoraceae</taxon>
        <taxon>Ceraceosorus</taxon>
    </lineage>
</organism>
<feature type="region of interest" description="Disordered" evidence="2">
    <location>
        <begin position="296"/>
        <end position="338"/>
    </location>
</feature>
<feature type="compositionally biased region" description="Low complexity" evidence="2">
    <location>
        <begin position="23"/>
        <end position="40"/>
    </location>
</feature>
<feature type="region of interest" description="Disordered" evidence="2">
    <location>
        <begin position="1"/>
        <end position="66"/>
    </location>
</feature>
<sequence>MSTAAPEGSSRHAGTAVGSNPLRSPTRTAATRSSAARQSTGGRSSAGAVNVGSAVSSPSLHSRQRQSLFGESDRVVLDIGLSVAKYGFEDESRPRGLLRTSQYSLWTPDFWKGCKDERARRSRELDLLVNVTKLLRVIFYDLLLIDPRGRRIVLVENALLPDYAARALCKVLFSNLQVANVALLPAPLISLLAVGRMTGLVLDVGTHHSRLTTVYYGRLLSSRPDILVTRRGSVRLKARLKNLLVYFGRYVAATPSTASRKQRTSKIRAELLDDAFLDDIIAKAIFVAQKPIEDVEEQRRSETADVDTSDQARPAAATPTPSTFGLTPTSGPQASSSALDIEGRAYDESKDEALMRQLQSRYAHTSKASSLILPVPSRESSDPHAPVLQNSTASSASQQQHSQASGVIVVPNWIRERAVDVLFEPGDDDEKSLPELICDALINLPIDMRIPLAKQMLVTGGVATMAGFAHRLKEEVTRLLDNCTIDQPHSVALTVPRVGAWPGRSEQSARKASRALADKDLNKAQVGAAGTDDRDTRGKDTTERKAPPREIMRYAPIAHLWQHVSLMNDHMPYIHSNGQAQGGDAPAFAPNVVAWVGASLAGSIRTTSLSERTKEAWEEAEAQERERLNRLGANEDAAGARPLFGSGRGSFVGVVGGIHTGAWGALSAHLRAGPRSPAPNPTAR</sequence>
<reference evidence="3 4" key="1">
    <citation type="submission" date="2014-09" db="EMBL/GenBank/DDBJ databases">
        <authorList>
            <person name="Magalhaes I.L.F."/>
            <person name="Oliveira U."/>
            <person name="Santos F.R."/>
            <person name="Vidigal T.H.D.A."/>
            <person name="Brescovit A.D."/>
            <person name="Santos A.J."/>
        </authorList>
    </citation>
    <scope>NUCLEOTIDE SEQUENCE [LARGE SCALE GENOMIC DNA]</scope>
</reference>